<comment type="caution">
    <text evidence="8">The sequence shown here is derived from an EMBL/GenBank/DDBJ whole genome shotgun (WGS) entry which is preliminary data.</text>
</comment>
<accession>A0ABR3RN65</accession>
<evidence type="ECO:0000256" key="2">
    <source>
        <dbReference type="ARBA" id="ARBA00022833"/>
    </source>
</evidence>
<keyword evidence="1" id="KW-0479">Metal-binding</keyword>
<dbReference type="InterPro" id="IPR051430">
    <property type="entry name" value="Fungal_TF_Env_Response"/>
</dbReference>
<dbReference type="PANTHER" id="PTHR31944">
    <property type="entry name" value="HEME-RESPONSIVE ZINC FINGER TRANSCRIPTION FACTOR HAP1"/>
    <property type="match status" value="1"/>
</dbReference>
<gene>
    <name evidence="8" type="ORF">SLS59_002990</name>
</gene>
<dbReference type="InterPro" id="IPR007219">
    <property type="entry name" value="XnlR_reg_dom"/>
</dbReference>
<dbReference type="Proteomes" id="UP001521222">
    <property type="component" value="Unassembled WGS sequence"/>
</dbReference>
<evidence type="ECO:0000256" key="5">
    <source>
        <dbReference type="ARBA" id="ARBA00023163"/>
    </source>
</evidence>
<evidence type="ECO:0000256" key="1">
    <source>
        <dbReference type="ARBA" id="ARBA00022723"/>
    </source>
</evidence>
<keyword evidence="2" id="KW-0862">Zinc</keyword>
<dbReference type="SMART" id="SM00906">
    <property type="entry name" value="Fungal_trans"/>
    <property type="match status" value="1"/>
</dbReference>
<name>A0ABR3RN65_9PLEO</name>
<evidence type="ECO:0000313" key="8">
    <source>
        <dbReference type="EMBL" id="KAL1605871.1"/>
    </source>
</evidence>
<reference evidence="8 9" key="1">
    <citation type="submission" date="2024-02" db="EMBL/GenBank/DDBJ databases">
        <title>De novo assembly and annotation of 12 fungi associated with fruit tree decline syndrome in Ontario, Canada.</title>
        <authorList>
            <person name="Sulman M."/>
            <person name="Ellouze W."/>
            <person name="Ilyukhin E."/>
        </authorList>
    </citation>
    <scope>NUCLEOTIDE SEQUENCE [LARGE SCALE GENOMIC DNA]</scope>
    <source>
        <strain evidence="8 9">M97-236</strain>
    </source>
</reference>
<keyword evidence="5" id="KW-0804">Transcription</keyword>
<feature type="domain" description="Xylanolytic transcriptional activator regulatory" evidence="7">
    <location>
        <begin position="69"/>
        <end position="143"/>
    </location>
</feature>
<keyword evidence="3" id="KW-0805">Transcription regulation</keyword>
<evidence type="ECO:0000259" key="7">
    <source>
        <dbReference type="SMART" id="SM00906"/>
    </source>
</evidence>
<sequence length="505" mass="56349">MTMAYHMDDTQQLSDDRNHRTYLKGSAMDLTQAWLNELDRKQRTELSTLQVEVLLLLSRSLRGLQPEQLWSSTGALVRSAMIMGLNVDPASVSGLTPYMAEMRRRLWATILEVDLQASLFCGMPLVIPDLDSSALMPSNINDAEIDDVMATLPIPHPRHTYTDSLFQVALASSLPQRINALSIIQQSTPNIQEGMSLGRKIENFLSEMPRVLSLNKLSEAPADGGSLWHRILLDLYLRRPILRLYKTLLLAHQKSAYDTTLRAELEKHCLESSQVILSYQDLYTLPALATITNSPWAHQNLFYNACKADILWAALTLCQEIKQCSGLDKPKSGHDSLVRSVETTIGYLIDRIGQKGCDAKDIVLLALVLQSVQTAKSVPGRAEALQQTARKTLALCREKLLQPLVTNEQRSTTAPPAKRLSIDAMPKSAFMSNGVTPPISNTQPTPNLMSDLTFPMNLPVSAEQWLSDLPDLAVEYSAFQAGSFNPNDPLNFGIAQNWNWEHMWQ</sequence>
<keyword evidence="9" id="KW-1185">Reference proteome</keyword>
<protein>
    <recommendedName>
        <fullName evidence="7">Xylanolytic transcriptional activator regulatory domain-containing protein</fullName>
    </recommendedName>
</protein>
<dbReference type="PANTHER" id="PTHR31944:SF131">
    <property type="entry name" value="HEME-RESPONSIVE ZINC FINGER TRANSCRIPTION FACTOR HAP1"/>
    <property type="match status" value="1"/>
</dbReference>
<keyword evidence="4" id="KW-0238">DNA-binding</keyword>
<evidence type="ECO:0000256" key="6">
    <source>
        <dbReference type="ARBA" id="ARBA00023242"/>
    </source>
</evidence>
<dbReference type="EMBL" id="JAKIXB020000008">
    <property type="protein sequence ID" value="KAL1605871.1"/>
    <property type="molecule type" value="Genomic_DNA"/>
</dbReference>
<evidence type="ECO:0000256" key="4">
    <source>
        <dbReference type="ARBA" id="ARBA00023125"/>
    </source>
</evidence>
<proteinExistence type="predicted"/>
<dbReference type="CDD" id="cd12148">
    <property type="entry name" value="fungal_TF_MHR"/>
    <property type="match status" value="1"/>
</dbReference>
<evidence type="ECO:0000256" key="3">
    <source>
        <dbReference type="ARBA" id="ARBA00023015"/>
    </source>
</evidence>
<dbReference type="Pfam" id="PF04082">
    <property type="entry name" value="Fungal_trans"/>
    <property type="match status" value="1"/>
</dbReference>
<keyword evidence="6" id="KW-0539">Nucleus</keyword>
<organism evidence="8 9">
    <name type="scientific">Nothophoma quercina</name>
    <dbReference type="NCBI Taxonomy" id="749835"/>
    <lineage>
        <taxon>Eukaryota</taxon>
        <taxon>Fungi</taxon>
        <taxon>Dikarya</taxon>
        <taxon>Ascomycota</taxon>
        <taxon>Pezizomycotina</taxon>
        <taxon>Dothideomycetes</taxon>
        <taxon>Pleosporomycetidae</taxon>
        <taxon>Pleosporales</taxon>
        <taxon>Pleosporineae</taxon>
        <taxon>Didymellaceae</taxon>
        <taxon>Nothophoma</taxon>
    </lineage>
</organism>
<evidence type="ECO:0000313" key="9">
    <source>
        <dbReference type="Proteomes" id="UP001521222"/>
    </source>
</evidence>